<reference evidence="6 7" key="1">
    <citation type="journal article" date="2010" name="Nature">
        <title>Genome sequencing and analysis of the model grass Brachypodium distachyon.</title>
        <authorList>
            <consortium name="International Brachypodium Initiative"/>
        </authorList>
    </citation>
    <scope>NUCLEOTIDE SEQUENCE [LARGE SCALE GENOMIC DNA]</scope>
    <source>
        <strain evidence="6 7">Bd21</strain>
    </source>
</reference>
<dbReference type="OrthoDB" id="637156at2759"/>
<keyword evidence="5" id="KW-0804">Transcription</keyword>
<dbReference type="EMBL" id="CM000880">
    <property type="protein sequence ID" value="PNT76475.1"/>
    <property type="molecule type" value="Genomic_DNA"/>
</dbReference>
<dbReference type="InterPro" id="IPR038567">
    <property type="entry name" value="T_Elf1_sf"/>
</dbReference>
<dbReference type="Gene3D" id="2.20.25.190">
    <property type="match status" value="1"/>
</dbReference>
<keyword evidence="5" id="KW-0805">Transcription regulation</keyword>
<protein>
    <recommendedName>
        <fullName evidence="5">Transcription elongation factor 1 homolog</fullName>
    </recommendedName>
</protein>
<keyword evidence="5" id="KW-0479">Metal-binding</keyword>
<dbReference type="STRING" id="15368.A0A2K2DQC0"/>
<dbReference type="AlphaFoldDB" id="A0A2K2DQC0"/>
<dbReference type="Pfam" id="PF05129">
    <property type="entry name" value="Zn_ribbon_Elf1"/>
    <property type="match status" value="1"/>
</dbReference>
<evidence type="ECO:0000256" key="2">
    <source>
        <dbReference type="ARBA" id="ARBA00009730"/>
    </source>
</evidence>
<evidence type="ECO:0000256" key="4">
    <source>
        <dbReference type="ARBA" id="ARBA00023242"/>
    </source>
</evidence>
<evidence type="ECO:0000256" key="5">
    <source>
        <dbReference type="RuleBase" id="RU364033"/>
    </source>
</evidence>
<keyword evidence="5" id="KW-0863">Zinc-finger</keyword>
<reference evidence="6" key="2">
    <citation type="submission" date="2017-06" db="EMBL/GenBank/DDBJ databases">
        <title>WGS assembly of Brachypodium distachyon.</title>
        <authorList>
            <consortium name="The International Brachypodium Initiative"/>
            <person name="Lucas S."/>
            <person name="Harmon-Smith M."/>
            <person name="Lail K."/>
            <person name="Tice H."/>
            <person name="Grimwood J."/>
            <person name="Bruce D."/>
            <person name="Barry K."/>
            <person name="Shu S."/>
            <person name="Lindquist E."/>
            <person name="Wang M."/>
            <person name="Pitluck S."/>
            <person name="Vogel J.P."/>
            <person name="Garvin D.F."/>
            <person name="Mockler T.C."/>
            <person name="Schmutz J."/>
            <person name="Rokhsar D."/>
            <person name="Bevan M.W."/>
        </authorList>
    </citation>
    <scope>NUCLEOTIDE SEQUENCE</scope>
    <source>
        <strain evidence="6">Bd21</strain>
    </source>
</reference>
<dbReference type="PANTHER" id="PTHR20934:SF21">
    <property type="entry name" value="TRANSCRIPTION ELONGATION FACTOR 1 HOMOLOG"/>
    <property type="match status" value="1"/>
</dbReference>
<dbReference type="GO" id="GO:0008270">
    <property type="term" value="F:zinc ion binding"/>
    <property type="evidence" value="ECO:0007669"/>
    <property type="project" value="UniProtKB-KW"/>
</dbReference>
<evidence type="ECO:0000256" key="3">
    <source>
        <dbReference type="ARBA" id="ARBA00022833"/>
    </source>
</evidence>
<keyword evidence="8" id="KW-1185">Reference proteome</keyword>
<reference evidence="7" key="3">
    <citation type="submission" date="2018-08" db="UniProtKB">
        <authorList>
            <consortium name="EnsemblPlants"/>
        </authorList>
    </citation>
    <scope>IDENTIFICATION</scope>
    <source>
        <strain evidence="7">cv. Bd21</strain>
    </source>
</reference>
<dbReference type="GO" id="GO:0008023">
    <property type="term" value="C:transcription elongation factor complex"/>
    <property type="evidence" value="ECO:0000318"/>
    <property type="project" value="GO_Central"/>
</dbReference>
<comment type="subcellular location">
    <subcellularLocation>
        <location evidence="1 5">Nucleus</location>
    </subcellularLocation>
</comment>
<dbReference type="Gramene" id="PNT76475">
    <property type="protein sequence ID" value="PNT76475"/>
    <property type="gene ID" value="BRADI_1g48605v3"/>
</dbReference>
<dbReference type="PANTHER" id="PTHR20934">
    <property type="entry name" value="TRANSCRIPTION ELONGATION FACTOR 1 HOMOLOG"/>
    <property type="match status" value="1"/>
</dbReference>
<proteinExistence type="inferred from homology"/>
<keyword evidence="3 5" id="KW-0862">Zinc</keyword>
<dbReference type="Proteomes" id="UP000008810">
    <property type="component" value="Chromosome 1"/>
</dbReference>
<sequence length="87" mass="9900">MGKRGSQKPAPKKKPKKLETTFTCPFCQPSDGVDIDLKLRIAVATCWACEETYATKAHALTEAPRRLYSEWIDECEKANQEDHMEID</sequence>
<dbReference type="GO" id="GO:0000993">
    <property type="term" value="F:RNA polymerase II complex binding"/>
    <property type="evidence" value="ECO:0000318"/>
    <property type="project" value="GO_Central"/>
</dbReference>
<dbReference type="GO" id="GO:0006368">
    <property type="term" value="P:transcription elongation by RNA polymerase II"/>
    <property type="evidence" value="ECO:0000318"/>
    <property type="project" value="GO_Central"/>
</dbReference>
<dbReference type="EnsemblPlants" id="PNT76475">
    <property type="protein sequence ID" value="PNT76475"/>
    <property type="gene ID" value="BRADI_1g48605v3"/>
</dbReference>
<gene>
    <name evidence="6" type="ORF">BRADI_1g48605v3</name>
</gene>
<comment type="function">
    <text evidence="5">Transcription elongation factor implicated in the maintenance of proper chromatin structure in actively transcribed regions.</text>
</comment>
<name>A0A2K2DQC0_BRADI</name>
<comment type="similarity">
    <text evidence="2 5">Belongs to the ELOF1 family.</text>
</comment>
<evidence type="ECO:0000313" key="6">
    <source>
        <dbReference type="EMBL" id="PNT76475.1"/>
    </source>
</evidence>
<dbReference type="InParanoid" id="A0A2K2DQC0"/>
<accession>A0A2K2DQC0</accession>
<dbReference type="SUPFAM" id="SSF57783">
    <property type="entry name" value="Zinc beta-ribbon"/>
    <property type="match status" value="1"/>
</dbReference>
<evidence type="ECO:0000313" key="7">
    <source>
        <dbReference type="EnsemblPlants" id="PNT76475"/>
    </source>
</evidence>
<keyword evidence="4 5" id="KW-0539">Nucleus</keyword>
<evidence type="ECO:0000256" key="1">
    <source>
        <dbReference type="ARBA" id="ARBA00004123"/>
    </source>
</evidence>
<evidence type="ECO:0000313" key="8">
    <source>
        <dbReference type="Proteomes" id="UP000008810"/>
    </source>
</evidence>
<organism evidence="6">
    <name type="scientific">Brachypodium distachyon</name>
    <name type="common">Purple false brome</name>
    <name type="synonym">Trachynia distachya</name>
    <dbReference type="NCBI Taxonomy" id="15368"/>
    <lineage>
        <taxon>Eukaryota</taxon>
        <taxon>Viridiplantae</taxon>
        <taxon>Streptophyta</taxon>
        <taxon>Embryophyta</taxon>
        <taxon>Tracheophyta</taxon>
        <taxon>Spermatophyta</taxon>
        <taxon>Magnoliopsida</taxon>
        <taxon>Liliopsida</taxon>
        <taxon>Poales</taxon>
        <taxon>Poaceae</taxon>
        <taxon>BOP clade</taxon>
        <taxon>Pooideae</taxon>
        <taxon>Stipodae</taxon>
        <taxon>Brachypodieae</taxon>
        <taxon>Brachypodium</taxon>
    </lineage>
</organism>
<dbReference type="InterPro" id="IPR007808">
    <property type="entry name" value="Elf1"/>
</dbReference>